<protein>
    <recommendedName>
        <fullName evidence="14">Aspartokinase</fullName>
        <ecNumber evidence="14">2.7.2.4</ecNumber>
    </recommendedName>
</protein>
<dbReference type="InterPro" id="IPR002912">
    <property type="entry name" value="ACT_dom"/>
</dbReference>
<dbReference type="InterPro" id="IPR018042">
    <property type="entry name" value="Aspartate_kinase_CS"/>
</dbReference>
<dbReference type="SUPFAM" id="SSF55021">
    <property type="entry name" value="ACT-like"/>
    <property type="match status" value="2"/>
</dbReference>
<evidence type="ECO:0000256" key="6">
    <source>
        <dbReference type="ARBA" id="ARBA00022605"/>
    </source>
</evidence>
<comment type="pathway">
    <text evidence="4 15">Amino-acid biosynthesis; L-threonine biosynthesis; L-threonine from L-aspartate: step 1/5.</text>
</comment>
<evidence type="ECO:0000256" key="3">
    <source>
        <dbReference type="ARBA" id="ARBA00004986"/>
    </source>
</evidence>
<dbReference type="PANTHER" id="PTHR21499:SF68">
    <property type="entry name" value="ASPARTOKINASE 2"/>
    <property type="match status" value="1"/>
</dbReference>
<dbReference type="Proteomes" id="UP001516662">
    <property type="component" value="Unassembled WGS sequence"/>
</dbReference>
<name>A0ABR9QI74_9BACI</name>
<dbReference type="InterPro" id="IPR045865">
    <property type="entry name" value="ACT-like_dom_sf"/>
</dbReference>
<keyword evidence="18" id="KW-1185">Reference proteome</keyword>
<keyword evidence="6 15" id="KW-0028">Amino-acid biosynthesis</keyword>
<evidence type="ECO:0000259" key="16">
    <source>
        <dbReference type="PROSITE" id="PS51671"/>
    </source>
</evidence>
<proteinExistence type="inferred from homology"/>
<dbReference type="InterPro" id="IPR005260">
    <property type="entry name" value="Asp_kin_monofn"/>
</dbReference>
<dbReference type="NCBIfam" id="NF005155">
    <property type="entry name" value="PRK06635.1-4"/>
    <property type="match status" value="1"/>
</dbReference>
<dbReference type="NCBIfam" id="NF005156">
    <property type="entry name" value="PRK06635.1-5"/>
    <property type="match status" value="1"/>
</dbReference>
<feature type="domain" description="ACT" evidence="16">
    <location>
        <begin position="264"/>
        <end position="347"/>
    </location>
</feature>
<dbReference type="NCBIfam" id="TIGR00657">
    <property type="entry name" value="asp_kinases"/>
    <property type="match status" value="1"/>
</dbReference>
<dbReference type="Pfam" id="PF00696">
    <property type="entry name" value="AA_kinase"/>
    <property type="match status" value="1"/>
</dbReference>
<dbReference type="PROSITE" id="PS00324">
    <property type="entry name" value="ASPARTOKINASE"/>
    <property type="match status" value="1"/>
</dbReference>
<dbReference type="CDD" id="cd04913">
    <property type="entry name" value="ACT_AKii-LysC-BS-like_1"/>
    <property type="match status" value="1"/>
</dbReference>
<keyword evidence="8" id="KW-0547">Nucleotide-binding</keyword>
<keyword evidence="11" id="KW-0220">Diaminopimelate biosynthesis</keyword>
<evidence type="ECO:0000256" key="7">
    <source>
        <dbReference type="ARBA" id="ARBA00022679"/>
    </source>
</evidence>
<evidence type="ECO:0000256" key="15">
    <source>
        <dbReference type="RuleBase" id="RU004249"/>
    </source>
</evidence>
<dbReference type="InterPro" id="IPR054352">
    <property type="entry name" value="ACT_Aspartokinase"/>
</dbReference>
<dbReference type="CDD" id="cd04261">
    <property type="entry name" value="AAK_AKii-LysC-BS"/>
    <property type="match status" value="1"/>
</dbReference>
<comment type="catalytic activity">
    <reaction evidence="13 14">
        <text>L-aspartate + ATP = 4-phospho-L-aspartate + ADP</text>
        <dbReference type="Rhea" id="RHEA:23776"/>
        <dbReference type="ChEBI" id="CHEBI:29991"/>
        <dbReference type="ChEBI" id="CHEBI:30616"/>
        <dbReference type="ChEBI" id="CHEBI:57535"/>
        <dbReference type="ChEBI" id="CHEBI:456216"/>
        <dbReference type="EC" id="2.7.2.4"/>
    </reaction>
</comment>
<comment type="similarity">
    <text evidence="5 14">Belongs to the aspartokinase family.</text>
</comment>
<dbReference type="RefSeq" id="WP_193535690.1">
    <property type="nucleotide sequence ID" value="NZ_JADCLJ010000019.1"/>
</dbReference>
<evidence type="ECO:0000256" key="5">
    <source>
        <dbReference type="ARBA" id="ARBA00010122"/>
    </source>
</evidence>
<keyword evidence="7 14" id="KW-0808">Transferase</keyword>
<dbReference type="SUPFAM" id="SSF53633">
    <property type="entry name" value="Carbamate kinase-like"/>
    <property type="match status" value="1"/>
</dbReference>
<dbReference type="InterPro" id="IPR001341">
    <property type="entry name" value="Asp_kinase"/>
</dbReference>
<keyword evidence="10" id="KW-0067">ATP-binding</keyword>
<dbReference type="CDD" id="cd04923">
    <property type="entry name" value="ACT_AK-LysC-DapG-like_2"/>
    <property type="match status" value="1"/>
</dbReference>
<dbReference type="NCBIfam" id="TIGR00656">
    <property type="entry name" value="asp_kin_monofn"/>
    <property type="match status" value="1"/>
</dbReference>
<dbReference type="PANTHER" id="PTHR21499">
    <property type="entry name" value="ASPARTATE KINASE"/>
    <property type="match status" value="1"/>
</dbReference>
<comment type="pathway">
    <text evidence="3 15">Amino-acid biosynthesis; L-methionine biosynthesis via de novo pathway; L-homoserine from L-aspartate: step 1/3.</text>
</comment>
<evidence type="ECO:0000256" key="11">
    <source>
        <dbReference type="ARBA" id="ARBA00022915"/>
    </source>
</evidence>
<keyword evidence="9 14" id="KW-0418">Kinase</keyword>
<evidence type="ECO:0000256" key="10">
    <source>
        <dbReference type="ARBA" id="ARBA00022840"/>
    </source>
</evidence>
<comment type="pathway">
    <text evidence="2 15">Amino-acid biosynthesis; L-lysine biosynthesis via DAP pathway; (S)-tetrahydrodipicolinate from L-aspartate: step 1/4.</text>
</comment>
<evidence type="ECO:0000256" key="1">
    <source>
        <dbReference type="ARBA" id="ARBA00003121"/>
    </source>
</evidence>
<dbReference type="EMBL" id="JADCLJ010000019">
    <property type="protein sequence ID" value="MBE4908198.1"/>
    <property type="molecule type" value="Genomic_DNA"/>
</dbReference>
<evidence type="ECO:0000313" key="17">
    <source>
        <dbReference type="EMBL" id="MBE4908198.1"/>
    </source>
</evidence>
<comment type="function">
    <text evidence="1">Catalyzes the phosphorylation of the beta-carboxyl group of aspartic acid with ATP to yield 4-phospho-L-aspartate, which is involved in the branched biosynthetic pathway leading to the biosynthesis of amino acids threonine, isoleucine and methionine.</text>
</comment>
<organism evidence="17 18">
    <name type="scientific">Litchfieldia luteola</name>
    <dbReference type="NCBI Taxonomy" id="682179"/>
    <lineage>
        <taxon>Bacteria</taxon>
        <taxon>Bacillati</taxon>
        <taxon>Bacillota</taxon>
        <taxon>Bacilli</taxon>
        <taxon>Bacillales</taxon>
        <taxon>Bacillaceae</taxon>
        <taxon>Litchfieldia</taxon>
    </lineage>
</organism>
<evidence type="ECO:0000256" key="9">
    <source>
        <dbReference type="ARBA" id="ARBA00022777"/>
    </source>
</evidence>
<dbReference type="Gene3D" id="3.40.1160.10">
    <property type="entry name" value="Acetylglutamate kinase-like"/>
    <property type="match status" value="1"/>
</dbReference>
<evidence type="ECO:0000256" key="14">
    <source>
        <dbReference type="RuleBase" id="RU003448"/>
    </source>
</evidence>
<dbReference type="PROSITE" id="PS51671">
    <property type="entry name" value="ACT"/>
    <property type="match status" value="1"/>
</dbReference>
<dbReference type="InterPro" id="IPR036393">
    <property type="entry name" value="AceGlu_kinase-like_sf"/>
</dbReference>
<dbReference type="Gene3D" id="3.30.2130.10">
    <property type="entry name" value="VC0802-like"/>
    <property type="match status" value="1"/>
</dbReference>
<dbReference type="GO" id="GO:0004072">
    <property type="term" value="F:aspartate kinase activity"/>
    <property type="evidence" value="ECO:0007669"/>
    <property type="project" value="UniProtKB-EC"/>
</dbReference>
<accession>A0ABR9QI74</accession>
<keyword evidence="12" id="KW-0457">Lysine biosynthesis</keyword>
<gene>
    <name evidence="17" type="ORF">IMZ08_09040</name>
</gene>
<dbReference type="Pfam" id="PF22468">
    <property type="entry name" value="ACT_9"/>
    <property type="match status" value="2"/>
</dbReference>
<evidence type="ECO:0000256" key="4">
    <source>
        <dbReference type="ARBA" id="ARBA00005139"/>
    </source>
</evidence>
<evidence type="ECO:0000256" key="8">
    <source>
        <dbReference type="ARBA" id="ARBA00022741"/>
    </source>
</evidence>
<evidence type="ECO:0000256" key="12">
    <source>
        <dbReference type="ARBA" id="ARBA00023154"/>
    </source>
</evidence>
<dbReference type="NCBIfam" id="NF005154">
    <property type="entry name" value="PRK06635.1-2"/>
    <property type="match status" value="1"/>
</dbReference>
<dbReference type="InterPro" id="IPR001048">
    <property type="entry name" value="Asp/Glu/Uridylate_kinase"/>
</dbReference>
<evidence type="ECO:0000313" key="18">
    <source>
        <dbReference type="Proteomes" id="UP001516662"/>
    </source>
</evidence>
<dbReference type="EC" id="2.7.2.4" evidence="14"/>
<comment type="caution">
    <text evidence="17">The sequence shown here is derived from an EMBL/GenBank/DDBJ whole genome shotgun (WGS) entry which is preliminary data.</text>
</comment>
<evidence type="ECO:0000256" key="13">
    <source>
        <dbReference type="ARBA" id="ARBA00047872"/>
    </source>
</evidence>
<reference evidence="17 18" key="1">
    <citation type="submission" date="2020-10" db="EMBL/GenBank/DDBJ databases">
        <title>Bacillus sp. HD4P25, an endophyte from a halophyte.</title>
        <authorList>
            <person name="Sun J.-Q."/>
        </authorList>
    </citation>
    <scope>NUCLEOTIDE SEQUENCE [LARGE SCALE GENOMIC DNA]</scope>
    <source>
        <strain evidence="17 18">YIM 93174</strain>
    </source>
</reference>
<dbReference type="PIRSF" id="PIRSF000726">
    <property type="entry name" value="Asp_kin"/>
    <property type="match status" value="1"/>
</dbReference>
<dbReference type="InterPro" id="IPR041740">
    <property type="entry name" value="AKii-LysC-BS"/>
</dbReference>
<evidence type="ECO:0000256" key="2">
    <source>
        <dbReference type="ARBA" id="ARBA00004766"/>
    </source>
</evidence>
<sequence>MGIIVQKFGGTSVGSIERIQNVANRVVHEVDKGNKVVVVVSAMGKSTDELVSLAKQISKNPSKREMDMLLSTGEQVTISLLTLALQEKGYDSISFTGWQAGIETEAIHSNARIVNIDTKKLNESLNKGQIVVVAGFQGITVDGAITTLGRGGSDTTAVALAAALKADKCDIYTDVTGVFTTDPRYIKTARKLQSVSYDEMLELANLGAGVLHPRAVEFAKNYLMPLEVRSSMELENGTIIEEEVSMEKNLIVRGIAFEDQVTRVTVCGLPNELQTLSKIFTTLAQNGLNVDIIIQSTTNDNTTSISFSVKTADLEDTLHVLNSNREELKFTEIQHESGLAKVSIVGSGMISNPGVAAEMFQVLANHEIQVKMVSTSEIKVSTVVEQVNMVKAVDALHEAFSLSVSDKSEVTI</sequence>